<evidence type="ECO:0000313" key="2">
    <source>
        <dbReference type="EMBL" id="CAL4064161.1"/>
    </source>
</evidence>
<dbReference type="AlphaFoldDB" id="A0AAV2PS57"/>
<evidence type="ECO:0000259" key="1">
    <source>
        <dbReference type="Pfam" id="PF26100"/>
    </source>
</evidence>
<organism evidence="2 3">
    <name type="scientific">Meganyctiphanes norvegica</name>
    <name type="common">Northern krill</name>
    <name type="synonym">Thysanopoda norvegica</name>
    <dbReference type="NCBI Taxonomy" id="48144"/>
    <lineage>
        <taxon>Eukaryota</taxon>
        <taxon>Metazoa</taxon>
        <taxon>Ecdysozoa</taxon>
        <taxon>Arthropoda</taxon>
        <taxon>Crustacea</taxon>
        <taxon>Multicrustacea</taxon>
        <taxon>Malacostraca</taxon>
        <taxon>Eumalacostraca</taxon>
        <taxon>Eucarida</taxon>
        <taxon>Euphausiacea</taxon>
        <taxon>Euphausiidae</taxon>
        <taxon>Meganyctiphanes</taxon>
    </lineage>
</organism>
<proteinExistence type="predicted"/>
<keyword evidence="3" id="KW-1185">Reference proteome</keyword>
<dbReference type="InterPro" id="IPR058554">
    <property type="entry name" value="RAG1_RNase_H"/>
</dbReference>
<sequence length="223" mass="25488">MFVVLDIYEIKHEQNISVYSEPLPNSPDASRPIALVMGKENYETLSEWIPIIQSEISDIQEDGLCIKIDSRVVNLEIEIKSSMTDGKIKTIETGRDGAYCIVSNCSRDDGNTSKCYTDEFSLKCVSLPELWNMFFSIEKDGEISKRIPSKDQIGLTNKPLLSSTNVNYLPVLHVLLRVFDWALKVVYHRHANLSSWIENVGNQEVLKLSKKEIQGIFRKLNRY</sequence>
<dbReference type="EMBL" id="CAXKWB010001373">
    <property type="protein sequence ID" value="CAL4064161.1"/>
    <property type="molecule type" value="Genomic_DNA"/>
</dbReference>
<name>A0AAV2PS57_MEGNR</name>
<accession>A0AAV2PS57</accession>
<reference evidence="2 3" key="1">
    <citation type="submission" date="2024-05" db="EMBL/GenBank/DDBJ databases">
        <authorList>
            <person name="Wallberg A."/>
        </authorList>
    </citation>
    <scope>NUCLEOTIDE SEQUENCE [LARGE SCALE GENOMIC DNA]</scope>
</reference>
<comment type="caution">
    <text evidence="2">The sequence shown here is derived from an EMBL/GenBank/DDBJ whole genome shotgun (WGS) entry which is preliminary data.</text>
</comment>
<gene>
    <name evidence="2" type="ORF">MNOR_LOCUS3882</name>
</gene>
<dbReference type="Proteomes" id="UP001497623">
    <property type="component" value="Unassembled WGS sequence"/>
</dbReference>
<dbReference type="Pfam" id="PF26100">
    <property type="entry name" value="RAG1_RNase_H"/>
    <property type="match status" value="1"/>
</dbReference>
<feature type="domain" description="V(D)J recombination-activating protein 1 RNase H" evidence="1">
    <location>
        <begin position="1"/>
        <end position="94"/>
    </location>
</feature>
<evidence type="ECO:0000313" key="3">
    <source>
        <dbReference type="Proteomes" id="UP001497623"/>
    </source>
</evidence>
<protein>
    <recommendedName>
        <fullName evidence="1">V(D)J recombination-activating protein 1 RNase H domain-containing protein</fullName>
    </recommendedName>
</protein>